<gene>
    <name evidence="2" type="ORF">T11_8993</name>
</gene>
<feature type="region of interest" description="Disordered" evidence="1">
    <location>
        <begin position="1"/>
        <end position="25"/>
    </location>
</feature>
<sequence>MVKRHHAKDRGKVDGTDRQDGLTTGCDRIEQAQTLFQLRSSEIMNSGGFAKKKLANNDPAALADLPSEAVAPVEISPQPLLEPPE</sequence>
<name>A0A0V1HRC4_9BILA</name>
<evidence type="ECO:0000256" key="1">
    <source>
        <dbReference type="SAM" id="MobiDB-lite"/>
    </source>
</evidence>
<dbReference type="EMBL" id="JYDP01000035">
    <property type="protein sequence ID" value="KRZ13073.1"/>
    <property type="molecule type" value="Genomic_DNA"/>
</dbReference>
<evidence type="ECO:0000313" key="2">
    <source>
        <dbReference type="EMBL" id="KRZ13073.1"/>
    </source>
</evidence>
<keyword evidence="3" id="KW-1185">Reference proteome</keyword>
<comment type="caution">
    <text evidence="2">The sequence shown here is derived from an EMBL/GenBank/DDBJ whole genome shotgun (WGS) entry which is preliminary data.</text>
</comment>
<reference evidence="2 3" key="1">
    <citation type="submission" date="2015-01" db="EMBL/GenBank/DDBJ databases">
        <title>Evolution of Trichinella species and genotypes.</title>
        <authorList>
            <person name="Korhonen P.K."/>
            <person name="Edoardo P."/>
            <person name="Giuseppe L.R."/>
            <person name="Gasser R.B."/>
        </authorList>
    </citation>
    <scope>NUCLEOTIDE SEQUENCE [LARGE SCALE GENOMIC DNA]</scope>
    <source>
        <strain evidence="2">ISS1029</strain>
    </source>
</reference>
<feature type="compositionally biased region" description="Basic and acidic residues" evidence="1">
    <location>
        <begin position="10"/>
        <end position="20"/>
    </location>
</feature>
<proteinExistence type="predicted"/>
<dbReference type="Proteomes" id="UP000055024">
    <property type="component" value="Unassembled WGS sequence"/>
</dbReference>
<dbReference type="AlphaFoldDB" id="A0A0V1HRC4"/>
<organism evidence="2 3">
    <name type="scientific">Trichinella zimbabwensis</name>
    <dbReference type="NCBI Taxonomy" id="268475"/>
    <lineage>
        <taxon>Eukaryota</taxon>
        <taxon>Metazoa</taxon>
        <taxon>Ecdysozoa</taxon>
        <taxon>Nematoda</taxon>
        <taxon>Enoplea</taxon>
        <taxon>Dorylaimia</taxon>
        <taxon>Trichinellida</taxon>
        <taxon>Trichinellidae</taxon>
        <taxon>Trichinella</taxon>
    </lineage>
</organism>
<evidence type="ECO:0000313" key="3">
    <source>
        <dbReference type="Proteomes" id="UP000055024"/>
    </source>
</evidence>
<accession>A0A0V1HRC4</accession>
<protein>
    <submittedName>
        <fullName evidence="2">Uncharacterized protein</fullName>
    </submittedName>
</protein>